<feature type="transmembrane region" description="Helical" evidence="13">
    <location>
        <begin position="251"/>
        <end position="271"/>
    </location>
</feature>
<dbReference type="GO" id="GO:0005886">
    <property type="term" value="C:plasma membrane"/>
    <property type="evidence" value="ECO:0007669"/>
    <property type="project" value="UniProtKB-SubCell"/>
</dbReference>
<dbReference type="NCBIfam" id="TIGR00829">
    <property type="entry name" value="FRU"/>
    <property type="match status" value="1"/>
</dbReference>
<dbReference type="GO" id="GO:0090563">
    <property type="term" value="F:protein-phosphocysteine-sugar phosphotransferase activity"/>
    <property type="evidence" value="ECO:0007669"/>
    <property type="project" value="TreeGrafter"/>
</dbReference>
<evidence type="ECO:0000256" key="9">
    <source>
        <dbReference type="ARBA" id="ARBA00022777"/>
    </source>
</evidence>
<keyword evidence="4" id="KW-0597">Phosphoprotein</keyword>
<evidence type="ECO:0000259" key="15">
    <source>
        <dbReference type="PROSITE" id="PS51104"/>
    </source>
</evidence>
<keyword evidence="5" id="KW-0762">Sugar transport</keyword>
<dbReference type="InterPro" id="IPR036095">
    <property type="entry name" value="PTS_EIIB-like_sf"/>
</dbReference>
<keyword evidence="17" id="KW-1185">Reference proteome</keyword>
<sequence length="467" mass="48378">MKKLLAVTGCPTGIAHTFMAAESLQQAAKAKDVSIKVETRGASGVENRITDEDLQEAHAVIICSDVDAEEERFHQLPIVRASLSEAIKNAQQVLDEALQKEPAEKMEKQAPPSTGSDRSKGQQNRIYKHLMNGVSFMIPLVVAGGLIIALSFAFGGIHGAEQEGSLAAGLMKIGAEGAFALMVPILAGYIAFSIADKAGLTPGLVGGMLASNLGAGFLGGIVAGFLAGYIAKGVKDYLPLPKSMEKLKPVLIIPLLGTLAVGLLMVFVVGTPVKALMDSLTAWLKSMGSGNAAVLGLILGAMMSFDMGGPINKAAYTFSVGLLESGIHGPMAATMAAGMVPPLALWLATLWARRKFTEEEREAGKAAGILGLSFITEGAIPFAAADPLRVIPSLVAGSAVTGGLAMMLDVTLRAPHGGVFVLPIPHAVGNVGGFVLALVAGVLISAILVTLLKRNVLNQEEKTDETA</sequence>
<dbReference type="InterPro" id="IPR050864">
    <property type="entry name" value="Bacterial_PTS_Sugar_Transport"/>
</dbReference>
<feature type="transmembrane region" description="Helical" evidence="13">
    <location>
        <begin position="331"/>
        <end position="352"/>
    </location>
</feature>
<keyword evidence="3" id="KW-1003">Cell membrane</keyword>
<dbReference type="InterPro" id="IPR006327">
    <property type="entry name" value="PTS_IIC_fruc"/>
</dbReference>
<keyword evidence="6" id="KW-0808">Transferase</keyword>
<evidence type="ECO:0000256" key="10">
    <source>
        <dbReference type="ARBA" id="ARBA00022989"/>
    </source>
</evidence>
<evidence type="ECO:0000256" key="1">
    <source>
        <dbReference type="ARBA" id="ARBA00004429"/>
    </source>
</evidence>
<keyword evidence="10 13" id="KW-1133">Transmembrane helix</keyword>
<evidence type="ECO:0000256" key="13">
    <source>
        <dbReference type="SAM" id="Phobius"/>
    </source>
</evidence>
<accession>A0A521DC82</accession>
<feature type="domain" description="PTS EIIC type-2" evidence="15">
    <location>
        <begin position="126"/>
        <end position="456"/>
    </location>
</feature>
<reference evidence="16 17" key="1">
    <citation type="submission" date="2017-05" db="EMBL/GenBank/DDBJ databases">
        <authorList>
            <person name="Varghese N."/>
            <person name="Submissions S."/>
        </authorList>
    </citation>
    <scope>NUCLEOTIDE SEQUENCE [LARGE SCALE GENOMIC DNA]</scope>
    <source>
        <strain evidence="16 17">DSM 45474</strain>
    </source>
</reference>
<keyword evidence="7" id="KW-0598">Phosphotransferase system</keyword>
<name>A0A521DC82_9BACL</name>
<evidence type="ECO:0000256" key="7">
    <source>
        <dbReference type="ARBA" id="ARBA00022683"/>
    </source>
</evidence>
<protein>
    <submittedName>
        <fullName evidence="16">PTS system D-fructose-specific IIB component (F1P-forming), Frc family /PTS system D-fructose-specific IIC component (F1P-forming), Frc family</fullName>
    </submittedName>
</protein>
<feature type="region of interest" description="Disordered" evidence="12">
    <location>
        <begin position="101"/>
        <end position="122"/>
    </location>
</feature>
<dbReference type="GO" id="GO:0016301">
    <property type="term" value="F:kinase activity"/>
    <property type="evidence" value="ECO:0007669"/>
    <property type="project" value="UniProtKB-KW"/>
</dbReference>
<comment type="subcellular location">
    <subcellularLocation>
        <location evidence="1">Cell inner membrane</location>
        <topology evidence="1">Multi-pass membrane protein</topology>
    </subcellularLocation>
</comment>
<dbReference type="InterPro" id="IPR003501">
    <property type="entry name" value="PTS_EIIB_2/3"/>
</dbReference>
<dbReference type="InterPro" id="IPR013011">
    <property type="entry name" value="PTS_EIIB_2"/>
</dbReference>
<dbReference type="Pfam" id="PF02378">
    <property type="entry name" value="PTS_EIIC"/>
    <property type="match status" value="1"/>
</dbReference>
<dbReference type="PANTHER" id="PTHR30505">
    <property type="entry name" value="FRUCTOSE-LIKE PERMEASE"/>
    <property type="match status" value="1"/>
</dbReference>
<feature type="domain" description="PTS EIIB type-2" evidence="14">
    <location>
        <begin position="2"/>
        <end position="99"/>
    </location>
</feature>
<feature type="transmembrane region" description="Helical" evidence="13">
    <location>
        <begin position="390"/>
        <end position="410"/>
    </location>
</feature>
<gene>
    <name evidence="16" type="ORF">SAMN06264849_105238</name>
</gene>
<evidence type="ECO:0000256" key="12">
    <source>
        <dbReference type="SAM" id="MobiDB-lite"/>
    </source>
</evidence>
<dbReference type="SUPFAM" id="SSF52794">
    <property type="entry name" value="PTS system IIB component-like"/>
    <property type="match status" value="1"/>
</dbReference>
<dbReference type="InterPro" id="IPR003352">
    <property type="entry name" value="PTS_EIIC"/>
</dbReference>
<evidence type="ECO:0000313" key="16">
    <source>
        <dbReference type="EMBL" id="SMO68520.1"/>
    </source>
</evidence>
<keyword evidence="2" id="KW-0813">Transport</keyword>
<evidence type="ECO:0000256" key="4">
    <source>
        <dbReference type="ARBA" id="ARBA00022553"/>
    </source>
</evidence>
<dbReference type="Gene3D" id="3.40.50.2300">
    <property type="match status" value="1"/>
</dbReference>
<dbReference type="NCBIfam" id="TIGR01427">
    <property type="entry name" value="PTS_IIC_fructo"/>
    <property type="match status" value="1"/>
</dbReference>
<proteinExistence type="predicted"/>
<dbReference type="InterPro" id="IPR003353">
    <property type="entry name" value="PTS_IIB_fruc"/>
</dbReference>
<feature type="transmembrane region" description="Helical" evidence="13">
    <location>
        <begin position="177"/>
        <end position="195"/>
    </location>
</feature>
<dbReference type="CDD" id="cd05569">
    <property type="entry name" value="PTS_IIB_fructose"/>
    <property type="match status" value="1"/>
</dbReference>
<feature type="transmembrane region" description="Helical" evidence="13">
    <location>
        <begin position="134"/>
        <end position="157"/>
    </location>
</feature>
<feature type="transmembrane region" description="Helical" evidence="13">
    <location>
        <begin position="431"/>
        <end position="452"/>
    </location>
</feature>
<evidence type="ECO:0000256" key="11">
    <source>
        <dbReference type="ARBA" id="ARBA00023136"/>
    </source>
</evidence>
<dbReference type="PANTHER" id="PTHR30505:SF0">
    <property type="entry name" value="FRUCTOSE-LIKE PTS SYSTEM EIIBC COMPONENT-RELATED"/>
    <property type="match status" value="1"/>
</dbReference>
<dbReference type="RefSeq" id="WP_142505553.1">
    <property type="nucleotide sequence ID" value="NZ_FXTI01000005.1"/>
</dbReference>
<dbReference type="GO" id="GO:0022877">
    <property type="term" value="F:protein-N(PI)-phosphohistidine-fructose phosphotransferase system transporter activity"/>
    <property type="evidence" value="ECO:0007669"/>
    <property type="project" value="InterPro"/>
</dbReference>
<feature type="compositionally biased region" description="Polar residues" evidence="12">
    <location>
        <begin position="111"/>
        <end position="122"/>
    </location>
</feature>
<dbReference type="GO" id="GO:0009401">
    <property type="term" value="P:phosphoenolpyruvate-dependent sugar phosphotransferase system"/>
    <property type="evidence" value="ECO:0007669"/>
    <property type="project" value="UniProtKB-KW"/>
</dbReference>
<evidence type="ECO:0000256" key="8">
    <source>
        <dbReference type="ARBA" id="ARBA00022692"/>
    </source>
</evidence>
<dbReference type="PROSITE" id="PS51099">
    <property type="entry name" value="PTS_EIIB_TYPE_2"/>
    <property type="match status" value="1"/>
</dbReference>
<dbReference type="InterPro" id="IPR013014">
    <property type="entry name" value="PTS_EIIC_2"/>
</dbReference>
<keyword evidence="11 13" id="KW-0472">Membrane</keyword>
<evidence type="ECO:0000256" key="2">
    <source>
        <dbReference type="ARBA" id="ARBA00022448"/>
    </source>
</evidence>
<keyword evidence="9" id="KW-0418">Kinase</keyword>
<dbReference type="OrthoDB" id="9782569at2"/>
<evidence type="ECO:0000259" key="14">
    <source>
        <dbReference type="PROSITE" id="PS51099"/>
    </source>
</evidence>
<organism evidence="16 17">
    <name type="scientific">Melghirimyces algeriensis</name>
    <dbReference type="NCBI Taxonomy" id="910412"/>
    <lineage>
        <taxon>Bacteria</taxon>
        <taxon>Bacillati</taxon>
        <taxon>Bacillota</taxon>
        <taxon>Bacilli</taxon>
        <taxon>Bacillales</taxon>
        <taxon>Thermoactinomycetaceae</taxon>
        <taxon>Melghirimyces</taxon>
    </lineage>
</organism>
<dbReference type="EMBL" id="FXTI01000005">
    <property type="protein sequence ID" value="SMO68520.1"/>
    <property type="molecule type" value="Genomic_DNA"/>
</dbReference>
<dbReference type="FunFam" id="3.40.50.2300:FF:000014">
    <property type="entry name" value="PTS system fructose-like transporter subunit IIB"/>
    <property type="match status" value="1"/>
</dbReference>
<evidence type="ECO:0000256" key="5">
    <source>
        <dbReference type="ARBA" id="ARBA00022597"/>
    </source>
</evidence>
<dbReference type="Proteomes" id="UP000315636">
    <property type="component" value="Unassembled WGS sequence"/>
</dbReference>
<feature type="transmembrane region" description="Helical" evidence="13">
    <location>
        <begin position="207"/>
        <end position="231"/>
    </location>
</feature>
<evidence type="ECO:0000313" key="17">
    <source>
        <dbReference type="Proteomes" id="UP000315636"/>
    </source>
</evidence>
<dbReference type="AlphaFoldDB" id="A0A521DC82"/>
<evidence type="ECO:0000256" key="6">
    <source>
        <dbReference type="ARBA" id="ARBA00022679"/>
    </source>
</evidence>
<keyword evidence="8 13" id="KW-0812">Transmembrane</keyword>
<dbReference type="PROSITE" id="PS51104">
    <property type="entry name" value="PTS_EIIC_TYPE_2"/>
    <property type="match status" value="1"/>
</dbReference>
<dbReference type="GO" id="GO:0005351">
    <property type="term" value="F:carbohydrate:proton symporter activity"/>
    <property type="evidence" value="ECO:0007669"/>
    <property type="project" value="InterPro"/>
</dbReference>
<feature type="transmembrane region" description="Helical" evidence="13">
    <location>
        <begin position="292"/>
        <end position="311"/>
    </location>
</feature>
<dbReference type="Pfam" id="PF02302">
    <property type="entry name" value="PTS_IIB"/>
    <property type="match status" value="1"/>
</dbReference>
<evidence type="ECO:0000256" key="3">
    <source>
        <dbReference type="ARBA" id="ARBA00022475"/>
    </source>
</evidence>